<evidence type="ECO:0000259" key="5">
    <source>
        <dbReference type="Pfam" id="PF02775"/>
    </source>
</evidence>
<dbReference type="AlphaFoldDB" id="A0A918XEI8"/>
<dbReference type="PANTHER" id="PTHR18968:SF13">
    <property type="entry name" value="ACETOLACTATE SYNTHASE CATALYTIC SUBUNIT, MITOCHONDRIAL"/>
    <property type="match status" value="1"/>
</dbReference>
<evidence type="ECO:0000259" key="4">
    <source>
        <dbReference type="Pfam" id="PF00205"/>
    </source>
</evidence>
<evidence type="ECO:0000259" key="6">
    <source>
        <dbReference type="Pfam" id="PF02776"/>
    </source>
</evidence>
<dbReference type="SUPFAM" id="SSF52467">
    <property type="entry name" value="DHS-like NAD/FAD-binding domain"/>
    <property type="match status" value="1"/>
</dbReference>
<comment type="similarity">
    <text evidence="1 3">Belongs to the TPP enzyme family.</text>
</comment>
<dbReference type="InterPro" id="IPR029035">
    <property type="entry name" value="DHS-like_NAD/FAD-binding_dom"/>
</dbReference>
<dbReference type="SUPFAM" id="SSF52518">
    <property type="entry name" value="Thiamin diphosphate-binding fold (THDP-binding)"/>
    <property type="match status" value="2"/>
</dbReference>
<evidence type="ECO:0000313" key="7">
    <source>
        <dbReference type="EMBL" id="GHD28163.1"/>
    </source>
</evidence>
<gene>
    <name evidence="7" type="ORF">GCM10007053_07270</name>
</gene>
<dbReference type="Gene3D" id="3.40.50.1220">
    <property type="entry name" value="TPP-binding domain"/>
    <property type="match status" value="1"/>
</dbReference>
<dbReference type="GO" id="GO:0000287">
    <property type="term" value="F:magnesium ion binding"/>
    <property type="evidence" value="ECO:0007669"/>
    <property type="project" value="InterPro"/>
</dbReference>
<dbReference type="InterPro" id="IPR012001">
    <property type="entry name" value="Thiamin_PyroP_enz_TPP-bd_dom"/>
</dbReference>
<comment type="caution">
    <text evidence="7">The sequence shown here is derived from an EMBL/GenBank/DDBJ whole genome shotgun (WGS) entry which is preliminary data.</text>
</comment>
<proteinExistence type="inferred from homology"/>
<dbReference type="PANTHER" id="PTHR18968">
    <property type="entry name" value="THIAMINE PYROPHOSPHATE ENZYMES"/>
    <property type="match status" value="1"/>
</dbReference>
<dbReference type="Pfam" id="PF02776">
    <property type="entry name" value="TPP_enzyme_N"/>
    <property type="match status" value="1"/>
</dbReference>
<evidence type="ECO:0000256" key="3">
    <source>
        <dbReference type="RuleBase" id="RU362132"/>
    </source>
</evidence>
<reference evidence="7" key="2">
    <citation type="submission" date="2020-09" db="EMBL/GenBank/DDBJ databases">
        <authorList>
            <person name="Sun Q."/>
            <person name="Kim S."/>
        </authorList>
    </citation>
    <scope>NUCLEOTIDE SEQUENCE</scope>
    <source>
        <strain evidence="7">KCTC 23430</strain>
    </source>
</reference>
<dbReference type="Pfam" id="PF00205">
    <property type="entry name" value="TPP_enzyme_M"/>
    <property type="match status" value="1"/>
</dbReference>
<dbReference type="Gene3D" id="3.40.50.970">
    <property type="match status" value="2"/>
</dbReference>
<dbReference type="GO" id="GO:0005948">
    <property type="term" value="C:acetolactate synthase complex"/>
    <property type="evidence" value="ECO:0007669"/>
    <property type="project" value="TreeGrafter"/>
</dbReference>
<sequence length="548" mass="57335">MSATITCGERLVDMLAAYGVDTVFGIPGNHTVPLYRGLSDGPIRHVSPRHEQGAGFMADGYARATGKPGVCFLISGPGLTNALTPMMQALADSVPMLVVTAVAARDQLGMGEGHLHELPDQRALASQCARFSHTLMRPDELPRVLARAFAVFSAERPGPVHIELPLDVITADASHVDPTPWPMPAAPGAHPEAVAEAARMLASAQRPCLIVGGGAVASALEVQELAERFAAPVVNTVNAKGVMPETHPLAVGSSPSLGAVREVIYGADLVLAVGTEFGETDYDMLFIGDLALQAPLIRIDIDARQLSRNQRPTLAICADARAALSQLLAATEGAGRDTDPQWGQVRVAAAQQAISQEEHTHPEFQALFAAVKSALPGVRLVGDSTLPTYYAVWQYEASAPRHYFHSATGGGTLGYAIPAALGAKLADTETPVVALIGDGSAQFTLTELAAGVESSLSVVVIVWNNNGYSEIEQGMHAHGFKPVGVDIPAPDFCAIAAGMGCKTAKPENLGALAEALETAQSAAVPTVIELRQEHFVSQPAGQWYGQGA</sequence>
<dbReference type="GO" id="GO:0050660">
    <property type="term" value="F:flavin adenine dinucleotide binding"/>
    <property type="evidence" value="ECO:0007669"/>
    <property type="project" value="TreeGrafter"/>
</dbReference>
<keyword evidence="8" id="KW-1185">Reference proteome</keyword>
<name>A0A918XEI8_9GAMM</name>
<protein>
    <recommendedName>
        <fullName evidence="9">5-guanidino-2-oxopentanoate decarboxylase</fullName>
    </recommendedName>
</protein>
<dbReference type="NCBIfam" id="NF005712">
    <property type="entry name" value="PRK07524.1"/>
    <property type="match status" value="1"/>
</dbReference>
<evidence type="ECO:0000313" key="8">
    <source>
        <dbReference type="Proteomes" id="UP000644693"/>
    </source>
</evidence>
<reference evidence="7" key="1">
    <citation type="journal article" date="2014" name="Int. J. Syst. Evol. Microbiol.">
        <title>Complete genome sequence of Corynebacterium casei LMG S-19264T (=DSM 44701T), isolated from a smear-ripened cheese.</title>
        <authorList>
            <consortium name="US DOE Joint Genome Institute (JGI-PGF)"/>
            <person name="Walter F."/>
            <person name="Albersmeier A."/>
            <person name="Kalinowski J."/>
            <person name="Ruckert C."/>
        </authorList>
    </citation>
    <scope>NUCLEOTIDE SEQUENCE</scope>
    <source>
        <strain evidence="7">KCTC 23430</strain>
    </source>
</reference>
<dbReference type="CDD" id="cd00568">
    <property type="entry name" value="TPP_enzymes"/>
    <property type="match status" value="1"/>
</dbReference>
<dbReference type="InterPro" id="IPR029061">
    <property type="entry name" value="THDP-binding"/>
</dbReference>
<organism evidence="7 8">
    <name type="scientific">Parahalioglobus pacificus</name>
    <dbReference type="NCBI Taxonomy" id="930806"/>
    <lineage>
        <taxon>Bacteria</taxon>
        <taxon>Pseudomonadati</taxon>
        <taxon>Pseudomonadota</taxon>
        <taxon>Gammaproteobacteria</taxon>
        <taxon>Cellvibrionales</taxon>
        <taxon>Halieaceae</taxon>
        <taxon>Parahalioglobus</taxon>
    </lineage>
</organism>
<keyword evidence="2 3" id="KW-0786">Thiamine pyrophosphate</keyword>
<evidence type="ECO:0008006" key="9">
    <source>
        <dbReference type="Google" id="ProtNLM"/>
    </source>
</evidence>
<dbReference type="InterPro" id="IPR012000">
    <property type="entry name" value="Thiamin_PyroP_enz_cen_dom"/>
</dbReference>
<feature type="domain" description="Thiamine pyrophosphate enzyme central" evidence="4">
    <location>
        <begin position="194"/>
        <end position="327"/>
    </location>
</feature>
<dbReference type="GO" id="GO:0009099">
    <property type="term" value="P:L-valine biosynthetic process"/>
    <property type="evidence" value="ECO:0007669"/>
    <property type="project" value="TreeGrafter"/>
</dbReference>
<dbReference type="InterPro" id="IPR045229">
    <property type="entry name" value="TPP_enz"/>
</dbReference>
<dbReference type="GO" id="GO:0030976">
    <property type="term" value="F:thiamine pyrophosphate binding"/>
    <property type="evidence" value="ECO:0007669"/>
    <property type="project" value="InterPro"/>
</dbReference>
<dbReference type="RefSeq" id="WP_189475215.1">
    <property type="nucleotide sequence ID" value="NZ_BMYM01000001.1"/>
</dbReference>
<dbReference type="CDD" id="cd07035">
    <property type="entry name" value="TPP_PYR_POX_like"/>
    <property type="match status" value="1"/>
</dbReference>
<accession>A0A918XEI8</accession>
<evidence type="ECO:0000256" key="2">
    <source>
        <dbReference type="ARBA" id="ARBA00023052"/>
    </source>
</evidence>
<feature type="domain" description="Thiamine pyrophosphate enzyme N-terminal TPP-binding" evidence="6">
    <location>
        <begin position="6"/>
        <end position="123"/>
    </location>
</feature>
<dbReference type="GO" id="GO:0009097">
    <property type="term" value="P:isoleucine biosynthetic process"/>
    <property type="evidence" value="ECO:0007669"/>
    <property type="project" value="TreeGrafter"/>
</dbReference>
<evidence type="ECO:0000256" key="1">
    <source>
        <dbReference type="ARBA" id="ARBA00007812"/>
    </source>
</evidence>
<dbReference type="GO" id="GO:0003984">
    <property type="term" value="F:acetolactate synthase activity"/>
    <property type="evidence" value="ECO:0007669"/>
    <property type="project" value="TreeGrafter"/>
</dbReference>
<dbReference type="InterPro" id="IPR011766">
    <property type="entry name" value="TPP_enzyme_TPP-bd"/>
</dbReference>
<dbReference type="FunFam" id="3.40.50.970:FF:000007">
    <property type="entry name" value="Acetolactate synthase"/>
    <property type="match status" value="1"/>
</dbReference>
<dbReference type="EMBL" id="BMYM01000001">
    <property type="protein sequence ID" value="GHD28163.1"/>
    <property type="molecule type" value="Genomic_DNA"/>
</dbReference>
<dbReference type="Pfam" id="PF02775">
    <property type="entry name" value="TPP_enzyme_C"/>
    <property type="match status" value="1"/>
</dbReference>
<feature type="domain" description="Thiamine pyrophosphate enzyme TPP-binding" evidence="5">
    <location>
        <begin position="392"/>
        <end position="529"/>
    </location>
</feature>
<dbReference type="Proteomes" id="UP000644693">
    <property type="component" value="Unassembled WGS sequence"/>
</dbReference>